<reference evidence="6" key="1">
    <citation type="journal article" date="2011" name="Nature">
        <title>A high-resolution map of human evolutionary constraint using 29 mammals.</title>
        <authorList>
            <person name="Lindblad-Toh K."/>
            <person name="Garber M."/>
            <person name="Zuk O."/>
            <person name="Lin M.F."/>
            <person name="Parker B.J."/>
            <person name="Washietl S."/>
            <person name="Kheradpour P."/>
            <person name="Ernst J."/>
            <person name="Jordan G."/>
            <person name="Mauceli E."/>
            <person name="Ward L.D."/>
            <person name="Lowe C.B."/>
            <person name="Holloway A.K."/>
            <person name="Clamp M."/>
            <person name="Gnerre S."/>
            <person name="Alfoldi J."/>
            <person name="Beal K."/>
            <person name="Chang J."/>
            <person name="Clawson H."/>
            <person name="Cuff J."/>
            <person name="Di Palma F."/>
            <person name="Fitzgerald S."/>
            <person name="Flicek P."/>
            <person name="Guttman M."/>
            <person name="Hubisz M.J."/>
            <person name="Jaffe D.B."/>
            <person name="Jungreis I."/>
            <person name="Kent W.J."/>
            <person name="Kostka D."/>
            <person name="Lara M."/>
            <person name="Martins A.L."/>
            <person name="Massingham T."/>
            <person name="Moltke I."/>
            <person name="Raney B.J."/>
            <person name="Rasmussen M.D."/>
            <person name="Robinson J."/>
            <person name="Stark A."/>
            <person name="Vilella A.J."/>
            <person name="Wen J."/>
            <person name="Xie X."/>
            <person name="Zody M.C."/>
            <person name="Baldwin J."/>
            <person name="Bloom T."/>
            <person name="Chin C.W."/>
            <person name="Heiman D."/>
            <person name="Nicol R."/>
            <person name="Nusbaum C."/>
            <person name="Young S."/>
            <person name="Wilkinson J."/>
            <person name="Worley K.C."/>
            <person name="Kovar C.L."/>
            <person name="Muzny D.M."/>
            <person name="Gibbs R.A."/>
            <person name="Cree A."/>
            <person name="Dihn H.H."/>
            <person name="Fowler G."/>
            <person name="Jhangiani S."/>
            <person name="Joshi V."/>
            <person name="Lee S."/>
            <person name="Lewis L.R."/>
            <person name="Nazareth L.V."/>
            <person name="Okwuonu G."/>
            <person name="Santibanez J."/>
            <person name="Warren W.C."/>
            <person name="Mardis E.R."/>
            <person name="Weinstock G.M."/>
            <person name="Wilson R.K."/>
            <person name="Delehaunty K."/>
            <person name="Dooling D."/>
            <person name="Fronik C."/>
            <person name="Fulton L."/>
            <person name="Fulton B."/>
            <person name="Graves T."/>
            <person name="Minx P."/>
            <person name="Sodergren E."/>
            <person name="Birney E."/>
            <person name="Margulies E.H."/>
            <person name="Herrero J."/>
            <person name="Green E.D."/>
            <person name="Haussler D."/>
            <person name="Siepel A."/>
            <person name="Goldman N."/>
            <person name="Pollard K.S."/>
            <person name="Pedersen J.S."/>
            <person name="Lander E.S."/>
            <person name="Kellis M."/>
        </authorList>
    </citation>
    <scope>NUCLEOTIDE SEQUENCE [LARGE SCALE GENOMIC DNA]</scope>
    <source>
        <strain evidence="6">2N</strain>
    </source>
</reference>
<dbReference type="eggNOG" id="ENOG502SEXN">
    <property type="taxonomic scope" value="Eukaryota"/>
</dbReference>
<feature type="transmembrane region" description="Helical" evidence="2">
    <location>
        <begin position="267"/>
        <end position="291"/>
    </location>
</feature>
<keyword evidence="2" id="KW-0472">Membrane</keyword>
<dbReference type="InParanoid" id="A0A286Y0C6"/>
<keyword evidence="1" id="KW-0245">EGF-like domain</keyword>
<dbReference type="Bgee" id="ENSCPOG00000030234">
    <property type="expression patterns" value="Expressed in cerebellum and 2 other cell types or tissues"/>
</dbReference>
<dbReference type="InterPro" id="IPR053311">
    <property type="entry name" value="Mucosal_Integrity_Assoc"/>
</dbReference>
<feature type="domain" description="EGF-like" evidence="4">
    <location>
        <begin position="1"/>
        <end position="23"/>
    </location>
</feature>
<feature type="disulfide bond" evidence="1">
    <location>
        <begin position="13"/>
        <end position="22"/>
    </location>
</feature>
<dbReference type="SUPFAM" id="SSF82671">
    <property type="entry name" value="SEA domain"/>
    <property type="match status" value="1"/>
</dbReference>
<protein>
    <submittedName>
        <fullName evidence="5">Uncharacterized protein</fullName>
    </submittedName>
</protein>
<proteinExistence type="predicted"/>
<sequence>LNGGKWNGEACECPDNFEGDRCQYVANVCHNGGSWDGLKCQCTILFHGPKCEDVVDAVPRSVAALMDLSVTVTSQQYNTKLENRSSEEFKNFNTTFTDQMNQIYAGIPEYEGVNITRLRPGSVVVEHEVLLRTNYTPEYRQVLERASQDVMEKIVKATQVQISNSNNNFLLCFNSTATTVSSTPIVQYDPEEECRELAKDYAAYFTLEYKDQKPYCVTPCMTGFNVSLDCHNGQCQLQPSGPRCNCLITATHWYQGETCEWGIQKSLVYGLTGASAVVLLLILVILLVFALHSRRVAKKEKFRVSQLFKWYEDGGRSIPGTIWNANFDIREDFAHLDSIYGNFQPSLDNVDSRAKVAWPGDWPPFP</sequence>
<dbReference type="InterPro" id="IPR036364">
    <property type="entry name" value="SEA_dom_sf"/>
</dbReference>
<dbReference type="VEuPathDB" id="HostDB:ENSCPOG00000030234"/>
<accession>A0A286Y0C6</accession>
<feature type="domain" description="SEA" evidence="3">
    <location>
        <begin position="62"/>
        <end position="167"/>
    </location>
</feature>
<name>A0A286Y0C6_CAVPO</name>
<comment type="caution">
    <text evidence="1">Lacks conserved residue(s) required for the propagation of feature annotation.</text>
</comment>
<dbReference type="Ensembl" id="ENSCPOT00000035345.1">
    <property type="protein sequence ID" value="ENSCPOP00000031266.1"/>
    <property type="gene ID" value="ENSCPOG00000030234.1"/>
</dbReference>
<keyword evidence="2" id="KW-0812">Transmembrane</keyword>
<dbReference type="PROSITE" id="PS00022">
    <property type="entry name" value="EGF_1"/>
    <property type="match status" value="1"/>
</dbReference>
<dbReference type="PANTHER" id="PTHR37999">
    <property type="entry name" value="MUCIN-17"/>
    <property type="match status" value="1"/>
</dbReference>
<evidence type="ECO:0000256" key="2">
    <source>
        <dbReference type="SAM" id="Phobius"/>
    </source>
</evidence>
<dbReference type="AlphaFoldDB" id="A0A286Y0C6"/>
<dbReference type="SMART" id="SM00200">
    <property type="entry name" value="SEA"/>
    <property type="match status" value="1"/>
</dbReference>
<dbReference type="Gene3D" id="3.30.70.960">
    <property type="entry name" value="SEA domain"/>
    <property type="match status" value="1"/>
</dbReference>
<keyword evidence="1" id="KW-1015">Disulfide bond</keyword>
<dbReference type="InterPro" id="IPR000742">
    <property type="entry name" value="EGF"/>
</dbReference>
<reference evidence="5" key="2">
    <citation type="submission" date="2025-08" db="UniProtKB">
        <authorList>
            <consortium name="Ensembl"/>
        </authorList>
    </citation>
    <scope>IDENTIFICATION</scope>
    <source>
        <strain evidence="5">2N</strain>
    </source>
</reference>
<evidence type="ECO:0000313" key="5">
    <source>
        <dbReference type="Ensembl" id="ENSCPOP00000031266.1"/>
    </source>
</evidence>
<keyword evidence="2" id="KW-1133">Transmembrane helix</keyword>
<evidence type="ECO:0000313" key="6">
    <source>
        <dbReference type="Proteomes" id="UP000005447"/>
    </source>
</evidence>
<organism evidence="5 6">
    <name type="scientific">Cavia porcellus</name>
    <name type="common">Guinea pig</name>
    <dbReference type="NCBI Taxonomy" id="10141"/>
    <lineage>
        <taxon>Eukaryota</taxon>
        <taxon>Metazoa</taxon>
        <taxon>Chordata</taxon>
        <taxon>Craniata</taxon>
        <taxon>Vertebrata</taxon>
        <taxon>Euteleostomi</taxon>
        <taxon>Mammalia</taxon>
        <taxon>Eutheria</taxon>
        <taxon>Euarchontoglires</taxon>
        <taxon>Glires</taxon>
        <taxon>Rodentia</taxon>
        <taxon>Hystricomorpha</taxon>
        <taxon>Caviidae</taxon>
        <taxon>Cavia</taxon>
    </lineage>
</organism>
<evidence type="ECO:0000259" key="4">
    <source>
        <dbReference type="PROSITE" id="PS50026"/>
    </source>
</evidence>
<evidence type="ECO:0000259" key="3">
    <source>
        <dbReference type="PROSITE" id="PS50024"/>
    </source>
</evidence>
<evidence type="ECO:0000256" key="1">
    <source>
        <dbReference type="PROSITE-ProRule" id="PRU00076"/>
    </source>
</evidence>
<dbReference type="Gene3D" id="2.10.25.10">
    <property type="entry name" value="Laminin"/>
    <property type="match status" value="1"/>
</dbReference>
<dbReference type="PROSITE" id="PS50024">
    <property type="entry name" value="SEA"/>
    <property type="match status" value="1"/>
</dbReference>
<dbReference type="FunFam" id="3.30.70.960:FF:000013">
    <property type="entry name" value="Mucin glycoprotein MUC3"/>
    <property type="match status" value="1"/>
</dbReference>
<dbReference type="PANTHER" id="PTHR37999:SF2">
    <property type="entry name" value="MUCIN-17"/>
    <property type="match status" value="1"/>
</dbReference>
<dbReference type="InterPro" id="IPR000082">
    <property type="entry name" value="SEA_dom"/>
</dbReference>
<dbReference type="STRING" id="10141.ENSCPOP00000031266"/>
<dbReference type="PROSITE" id="PS50026">
    <property type="entry name" value="EGF_3"/>
    <property type="match status" value="1"/>
</dbReference>
<dbReference type="GO" id="GO:0071944">
    <property type="term" value="C:cell periphery"/>
    <property type="evidence" value="ECO:0007669"/>
    <property type="project" value="UniProtKB-ARBA"/>
</dbReference>
<dbReference type="OMA" id="QGETCEW"/>
<reference evidence="5" key="3">
    <citation type="submission" date="2025-09" db="UniProtKB">
        <authorList>
            <consortium name="Ensembl"/>
        </authorList>
    </citation>
    <scope>IDENTIFICATION</scope>
    <source>
        <strain evidence="5">2N</strain>
    </source>
</reference>
<keyword evidence="6" id="KW-1185">Reference proteome</keyword>
<dbReference type="Proteomes" id="UP000005447">
    <property type="component" value="Unassembled WGS sequence"/>
</dbReference>
<dbReference type="Pfam" id="PF01390">
    <property type="entry name" value="SEA"/>
    <property type="match status" value="1"/>
</dbReference>
<dbReference type="EMBL" id="AAKN02032076">
    <property type="status" value="NOT_ANNOTATED_CDS"/>
    <property type="molecule type" value="Genomic_DNA"/>
</dbReference>
<dbReference type="GeneTree" id="ENSGT00940000154419"/>